<dbReference type="Proteomes" id="UP000177269">
    <property type="component" value="Unassembled WGS sequence"/>
</dbReference>
<organism evidence="2 3">
    <name type="scientific">Candidatus Taylorbacteria bacterium RIFCSPLOWO2_12_FULL_43_20</name>
    <dbReference type="NCBI Taxonomy" id="1802332"/>
    <lineage>
        <taxon>Bacteria</taxon>
        <taxon>Candidatus Tayloriibacteriota</taxon>
    </lineage>
</organism>
<dbReference type="GO" id="GO:0006313">
    <property type="term" value="P:DNA transposition"/>
    <property type="evidence" value="ECO:0007669"/>
    <property type="project" value="InterPro"/>
</dbReference>
<gene>
    <name evidence="2" type="ORF">A3G52_00880</name>
</gene>
<dbReference type="SUPFAM" id="SSF143422">
    <property type="entry name" value="Transposase IS200-like"/>
    <property type="match status" value="1"/>
</dbReference>
<name>A0A1G2P189_9BACT</name>
<proteinExistence type="predicted"/>
<dbReference type="GO" id="GO:0003677">
    <property type="term" value="F:DNA binding"/>
    <property type="evidence" value="ECO:0007669"/>
    <property type="project" value="InterPro"/>
</dbReference>
<dbReference type="PANTHER" id="PTHR34322:SF2">
    <property type="entry name" value="TRANSPOSASE IS200-LIKE DOMAIN-CONTAINING PROTEIN"/>
    <property type="match status" value="1"/>
</dbReference>
<evidence type="ECO:0000313" key="3">
    <source>
        <dbReference type="Proteomes" id="UP000177269"/>
    </source>
</evidence>
<dbReference type="GO" id="GO:0004803">
    <property type="term" value="F:transposase activity"/>
    <property type="evidence" value="ECO:0007669"/>
    <property type="project" value="InterPro"/>
</dbReference>
<feature type="domain" description="Transposase IS200-like" evidence="1">
    <location>
        <begin position="9"/>
        <end position="143"/>
    </location>
</feature>
<comment type="caution">
    <text evidence="2">The sequence shown here is derived from an EMBL/GenBank/DDBJ whole genome shotgun (WGS) entry which is preliminary data.</text>
</comment>
<evidence type="ECO:0000259" key="1">
    <source>
        <dbReference type="SMART" id="SM01321"/>
    </source>
</evidence>
<accession>A0A1G2P189</accession>
<dbReference type="Gene3D" id="3.30.70.1290">
    <property type="entry name" value="Transposase IS200-like"/>
    <property type="match status" value="1"/>
</dbReference>
<dbReference type="EMBL" id="MHSK01000032">
    <property type="protein sequence ID" value="OHA41489.1"/>
    <property type="molecule type" value="Genomic_DNA"/>
</dbReference>
<dbReference type="PANTHER" id="PTHR34322">
    <property type="entry name" value="TRANSPOSASE, Y1_TNP DOMAIN-CONTAINING"/>
    <property type="match status" value="1"/>
</dbReference>
<dbReference type="InterPro" id="IPR036515">
    <property type="entry name" value="Transposase_17_sf"/>
</dbReference>
<dbReference type="SMART" id="SM01321">
    <property type="entry name" value="Y1_Tnp"/>
    <property type="match status" value="1"/>
</dbReference>
<reference evidence="2 3" key="1">
    <citation type="journal article" date="2016" name="Nat. Commun.">
        <title>Thousands of microbial genomes shed light on interconnected biogeochemical processes in an aquifer system.</title>
        <authorList>
            <person name="Anantharaman K."/>
            <person name="Brown C.T."/>
            <person name="Hug L.A."/>
            <person name="Sharon I."/>
            <person name="Castelle C.J."/>
            <person name="Probst A.J."/>
            <person name="Thomas B.C."/>
            <person name="Singh A."/>
            <person name="Wilkins M.J."/>
            <person name="Karaoz U."/>
            <person name="Brodie E.L."/>
            <person name="Williams K.H."/>
            <person name="Hubbard S.S."/>
            <person name="Banfield J.F."/>
        </authorList>
    </citation>
    <scope>NUCLEOTIDE SEQUENCE [LARGE SCALE GENOMIC DNA]</scope>
</reference>
<protein>
    <recommendedName>
        <fullName evidence="1">Transposase IS200-like domain-containing protein</fullName>
    </recommendedName>
</protein>
<evidence type="ECO:0000313" key="2">
    <source>
        <dbReference type="EMBL" id="OHA41489.1"/>
    </source>
</evidence>
<dbReference type="InterPro" id="IPR002686">
    <property type="entry name" value="Transposase_17"/>
</dbReference>
<dbReference type="AlphaFoldDB" id="A0A1G2P189"/>
<sequence length="220" mass="26326">MSRDYKQFEEGEYYHVYNRGVDKMKIFNTEDDYGVFLARLYENLYPEKVDQTKVKKNFCRKLLPTGAFSLNCYCLMPNHFHFLIRQEMNLSISRLILKVCTGYSKYFNRNYNRVGSLFQDQFKSVHVKTNEQLLWLSAYIHSNPSVAKMKIKNQDYPYSSYKDYYNNEEGIVKKSMIMSQFTSGKDYGQFVSEAERSIIEKREMRYDPDLLIDEEFEDIL</sequence>
<dbReference type="Pfam" id="PF01797">
    <property type="entry name" value="Y1_Tnp"/>
    <property type="match status" value="1"/>
</dbReference>